<evidence type="ECO:0000313" key="2">
    <source>
        <dbReference type="Proteomes" id="UP001218218"/>
    </source>
</evidence>
<proteinExistence type="predicted"/>
<comment type="caution">
    <text evidence="1">The sequence shown here is derived from an EMBL/GenBank/DDBJ whole genome shotgun (WGS) entry which is preliminary data.</text>
</comment>
<dbReference type="Proteomes" id="UP001218218">
    <property type="component" value="Unassembled WGS sequence"/>
</dbReference>
<dbReference type="AlphaFoldDB" id="A0AAD7E7J8"/>
<sequence>MPVSAMIIQELFSLGTLSAISISGNFGSLSAFVRVLSRCSTSITDVSFCSVRTPFNSLPSSIRHSSDRTIEIKALDLWWSTDIHDWLNSAECLFDFSNLKRLRLNENTSLPHWAAFAPAIPRVEHLQFQPQLTGLNAIDLALFTSLKCVEIFIEFRDDVSSALDTLSTMAAANQIQTIRFRLTHSTMPTAESGAEIDRRLIALPMPHLQAVELVYISSLPTSVAANMPLLHARRLVRALHGSSTYD</sequence>
<dbReference type="EMBL" id="JARIHO010000126">
    <property type="protein sequence ID" value="KAJ7301824.1"/>
    <property type="molecule type" value="Genomic_DNA"/>
</dbReference>
<protein>
    <submittedName>
        <fullName evidence="1">Uncharacterized protein</fullName>
    </submittedName>
</protein>
<accession>A0AAD7E7J8</accession>
<name>A0AAD7E7J8_9AGAR</name>
<keyword evidence="2" id="KW-1185">Reference proteome</keyword>
<reference evidence="1" key="1">
    <citation type="submission" date="2023-03" db="EMBL/GenBank/DDBJ databases">
        <title>Massive genome expansion in bonnet fungi (Mycena s.s.) driven by repeated elements and novel gene families across ecological guilds.</title>
        <authorList>
            <consortium name="Lawrence Berkeley National Laboratory"/>
            <person name="Harder C.B."/>
            <person name="Miyauchi S."/>
            <person name="Viragh M."/>
            <person name="Kuo A."/>
            <person name="Thoen E."/>
            <person name="Andreopoulos B."/>
            <person name="Lu D."/>
            <person name="Skrede I."/>
            <person name="Drula E."/>
            <person name="Henrissat B."/>
            <person name="Morin E."/>
            <person name="Kohler A."/>
            <person name="Barry K."/>
            <person name="LaButti K."/>
            <person name="Morin E."/>
            <person name="Salamov A."/>
            <person name="Lipzen A."/>
            <person name="Mereny Z."/>
            <person name="Hegedus B."/>
            <person name="Baldrian P."/>
            <person name="Stursova M."/>
            <person name="Weitz H."/>
            <person name="Taylor A."/>
            <person name="Grigoriev I.V."/>
            <person name="Nagy L.G."/>
            <person name="Martin F."/>
            <person name="Kauserud H."/>
        </authorList>
    </citation>
    <scope>NUCLEOTIDE SEQUENCE</scope>
    <source>
        <strain evidence="1">CBHHK002</strain>
    </source>
</reference>
<evidence type="ECO:0000313" key="1">
    <source>
        <dbReference type="EMBL" id="KAJ7301824.1"/>
    </source>
</evidence>
<organism evidence="1 2">
    <name type="scientific">Mycena albidolilacea</name>
    <dbReference type="NCBI Taxonomy" id="1033008"/>
    <lineage>
        <taxon>Eukaryota</taxon>
        <taxon>Fungi</taxon>
        <taxon>Dikarya</taxon>
        <taxon>Basidiomycota</taxon>
        <taxon>Agaricomycotina</taxon>
        <taxon>Agaricomycetes</taxon>
        <taxon>Agaricomycetidae</taxon>
        <taxon>Agaricales</taxon>
        <taxon>Marasmiineae</taxon>
        <taxon>Mycenaceae</taxon>
        <taxon>Mycena</taxon>
    </lineage>
</organism>
<gene>
    <name evidence="1" type="ORF">DFH08DRAFT_95974</name>
</gene>